<feature type="transmembrane region" description="Helical" evidence="9">
    <location>
        <begin position="618"/>
        <end position="641"/>
    </location>
</feature>
<feature type="transmembrane region" description="Helical" evidence="9">
    <location>
        <begin position="37"/>
        <end position="57"/>
    </location>
</feature>
<dbReference type="Pfam" id="PF06808">
    <property type="entry name" value="DctM"/>
    <property type="match status" value="1"/>
</dbReference>
<keyword evidence="4 8" id="KW-0997">Cell inner membrane</keyword>
<keyword evidence="5 9" id="KW-0812">Transmembrane</keyword>
<feature type="transmembrane region" description="Helical" evidence="9">
    <location>
        <begin position="206"/>
        <end position="227"/>
    </location>
</feature>
<feature type="transmembrane region" description="Helical" evidence="9">
    <location>
        <begin position="147"/>
        <end position="167"/>
    </location>
</feature>
<dbReference type="Pfam" id="PF04290">
    <property type="entry name" value="DctQ"/>
    <property type="match status" value="1"/>
</dbReference>
<keyword evidence="6 9" id="KW-1133">Transmembrane helix</keyword>
<dbReference type="PANTHER" id="PTHR33362:SF5">
    <property type="entry name" value="C4-DICARBOXYLATE TRAP TRANSPORTER LARGE PERMEASE PROTEIN DCTM"/>
    <property type="match status" value="1"/>
</dbReference>
<gene>
    <name evidence="12" type="ORF">KL86APRO_20028</name>
</gene>
<feature type="transmembrane region" description="Helical" evidence="9">
    <location>
        <begin position="473"/>
        <end position="495"/>
    </location>
</feature>
<evidence type="ECO:0000259" key="11">
    <source>
        <dbReference type="Pfam" id="PF06808"/>
    </source>
</evidence>
<protein>
    <submittedName>
        <fullName evidence="12">Uncharacterized protein</fullName>
    </submittedName>
</protein>
<keyword evidence="2 8" id="KW-0813">Transport</keyword>
<feature type="transmembrane region" description="Helical" evidence="9">
    <location>
        <begin position="593"/>
        <end position="612"/>
    </location>
</feature>
<dbReference type="AlphaFoldDB" id="A0A212KH21"/>
<evidence type="ECO:0000256" key="7">
    <source>
        <dbReference type="ARBA" id="ARBA00023136"/>
    </source>
</evidence>
<evidence type="ECO:0000313" key="12">
    <source>
        <dbReference type="EMBL" id="SBW10942.1"/>
    </source>
</evidence>
<evidence type="ECO:0000256" key="1">
    <source>
        <dbReference type="ARBA" id="ARBA00004429"/>
    </source>
</evidence>
<feature type="transmembrane region" description="Helical" evidence="9">
    <location>
        <begin position="234"/>
        <end position="253"/>
    </location>
</feature>
<feature type="transmembrane region" description="Helical" evidence="9">
    <location>
        <begin position="531"/>
        <end position="552"/>
    </location>
</feature>
<evidence type="ECO:0000256" key="8">
    <source>
        <dbReference type="RuleBase" id="RU369079"/>
    </source>
</evidence>
<name>A0A212KH21_9PROT</name>
<comment type="subcellular location">
    <subcellularLocation>
        <location evidence="1 8">Cell inner membrane</location>
        <topology evidence="1 8">Multi-pass membrane protein</topology>
    </subcellularLocation>
</comment>
<dbReference type="NCBIfam" id="TIGR00786">
    <property type="entry name" value="dctM"/>
    <property type="match status" value="1"/>
</dbReference>
<keyword evidence="7 9" id="KW-0472">Membrane</keyword>
<reference evidence="12" key="1">
    <citation type="submission" date="2016-04" db="EMBL/GenBank/DDBJ databases">
        <authorList>
            <person name="Evans L.H."/>
            <person name="Alamgir A."/>
            <person name="Owens N."/>
            <person name="Weber N.D."/>
            <person name="Virtaneva K."/>
            <person name="Barbian K."/>
            <person name="Babar A."/>
            <person name="Rosenke K."/>
        </authorList>
    </citation>
    <scope>NUCLEOTIDE SEQUENCE</scope>
    <source>
        <strain evidence="12">86</strain>
    </source>
</reference>
<dbReference type="GO" id="GO:0005886">
    <property type="term" value="C:plasma membrane"/>
    <property type="evidence" value="ECO:0007669"/>
    <property type="project" value="UniProtKB-SubCell"/>
</dbReference>
<dbReference type="InterPro" id="IPR010656">
    <property type="entry name" value="DctM"/>
</dbReference>
<sequence>MPESRADPRGFAPGRPEAHAVVRAIDALIRVAEGVSVLVLLGMAGIVCYEVIARFAFNAPTVWVTEVSTYMFVALVFLGLAVAQRAGSHVQVELLTTHLDAPRRAVLEAVGLWVGLLFVAAAGWQMARFNFSEWLYDTRDWGLLATPQWIPELPVTLGYLLFAAAILRDLFVLRPPAAAWRAWAGPAIAAAVAAGLALYGGREVTLAGGALDPGVPILGAGVLAAALAWSGARVALAVALLYALVAGLCLLARDASPGWTGAALVAALLVLLVLGVRVALAMGAVGMVALHLTMPQPQLAILADRSWTSVNTFTLTAIATFVLMGALLVRSGITSELFDALIRWFGRTPGGLAHATVGASAVFAAVSGSSLATAATLGAVTAPEMIRRGYSRRLSYGVVAAGATLGILIPPSIAMIIYGNVVGAPVTVLFMAGVLPGLLLAAMFMATAFVWALAVPGATPDERAYGWGEKLRALAGVLPFLFLIAMVLGSLYAGVATPTEAGAVGAAAALLLCLQRRALSLRGLYDAALETVRVTAFLMLLVVGASIFSWVFDFLRLPRAAVEAVTAANLAPWVVMLLIGLVYLGLGMIIESISMMLMTLSVTFPIVVALGFDPIWFGVVLVLLIEIGLITPPVGMVLFILRGLSGDVPLRAIVLGVLPFIVAMLAFVVLLYLFPGIVTWLPSRME</sequence>
<organism evidence="12">
    <name type="scientific">uncultured Alphaproteobacteria bacterium</name>
    <dbReference type="NCBI Taxonomy" id="91750"/>
    <lineage>
        <taxon>Bacteria</taxon>
        <taxon>Pseudomonadati</taxon>
        <taxon>Pseudomonadota</taxon>
        <taxon>Alphaproteobacteria</taxon>
        <taxon>environmental samples</taxon>
    </lineage>
</organism>
<accession>A0A212KH21</accession>
<evidence type="ECO:0000256" key="5">
    <source>
        <dbReference type="ARBA" id="ARBA00022692"/>
    </source>
</evidence>
<feature type="transmembrane region" description="Helical" evidence="9">
    <location>
        <begin position="501"/>
        <end position="519"/>
    </location>
</feature>
<comment type="function">
    <text evidence="8">Part of the tripartite ATP-independent periplasmic (TRAP) transport system.</text>
</comment>
<dbReference type="InterPro" id="IPR055348">
    <property type="entry name" value="DctQ"/>
</dbReference>
<feature type="transmembrane region" description="Helical" evidence="9">
    <location>
        <begin position="430"/>
        <end position="453"/>
    </location>
</feature>
<feature type="transmembrane region" description="Helical" evidence="9">
    <location>
        <begin position="259"/>
        <end position="292"/>
    </location>
</feature>
<feature type="transmembrane region" description="Helical" evidence="9">
    <location>
        <begin position="105"/>
        <end position="127"/>
    </location>
</feature>
<evidence type="ECO:0000256" key="6">
    <source>
        <dbReference type="ARBA" id="ARBA00022989"/>
    </source>
</evidence>
<keyword evidence="3" id="KW-1003">Cell membrane</keyword>
<evidence type="ECO:0000256" key="9">
    <source>
        <dbReference type="SAM" id="Phobius"/>
    </source>
</evidence>
<feature type="transmembrane region" description="Helical" evidence="9">
    <location>
        <begin position="313"/>
        <end position="333"/>
    </location>
</feature>
<evidence type="ECO:0000256" key="3">
    <source>
        <dbReference type="ARBA" id="ARBA00022475"/>
    </source>
</evidence>
<feature type="transmembrane region" description="Helical" evidence="9">
    <location>
        <begin position="653"/>
        <end position="674"/>
    </location>
</feature>
<dbReference type="EMBL" id="FLUO01000002">
    <property type="protein sequence ID" value="SBW10942.1"/>
    <property type="molecule type" value="Genomic_DNA"/>
</dbReference>
<evidence type="ECO:0000256" key="2">
    <source>
        <dbReference type="ARBA" id="ARBA00022448"/>
    </source>
</evidence>
<feature type="transmembrane region" description="Helical" evidence="9">
    <location>
        <begin position="353"/>
        <end position="382"/>
    </location>
</feature>
<evidence type="ECO:0000259" key="10">
    <source>
        <dbReference type="Pfam" id="PF04290"/>
    </source>
</evidence>
<feature type="domain" description="Tripartite ATP-independent periplasmic transporters DctQ component" evidence="10">
    <location>
        <begin position="43"/>
        <end position="171"/>
    </location>
</feature>
<feature type="transmembrane region" description="Helical" evidence="9">
    <location>
        <begin position="564"/>
        <end position="586"/>
    </location>
</feature>
<dbReference type="PANTHER" id="PTHR33362">
    <property type="entry name" value="SIALIC ACID TRAP TRANSPORTER PERMEASE PROTEIN SIAT-RELATED"/>
    <property type="match status" value="1"/>
</dbReference>
<feature type="domain" description="TRAP C4-dicarboxylate transport system permease DctM subunit" evidence="11">
    <location>
        <begin position="266"/>
        <end position="677"/>
    </location>
</feature>
<proteinExistence type="predicted"/>
<evidence type="ECO:0000256" key="4">
    <source>
        <dbReference type="ARBA" id="ARBA00022519"/>
    </source>
</evidence>
<dbReference type="GO" id="GO:0022857">
    <property type="term" value="F:transmembrane transporter activity"/>
    <property type="evidence" value="ECO:0007669"/>
    <property type="project" value="UniProtKB-UniRule"/>
</dbReference>
<dbReference type="InterPro" id="IPR004681">
    <property type="entry name" value="TRAP_DctM"/>
</dbReference>
<feature type="transmembrane region" description="Helical" evidence="9">
    <location>
        <begin position="394"/>
        <end position="418"/>
    </location>
</feature>
<feature type="transmembrane region" description="Helical" evidence="9">
    <location>
        <begin position="179"/>
        <end position="200"/>
    </location>
</feature>
<feature type="transmembrane region" description="Helical" evidence="9">
    <location>
        <begin position="63"/>
        <end position="84"/>
    </location>
</feature>